<evidence type="ECO:0000313" key="3">
    <source>
        <dbReference type="Proteomes" id="UP000019229"/>
    </source>
</evidence>
<dbReference type="EMBL" id="CP007154">
    <property type="protein sequence ID" value="AHH45409.1"/>
    <property type="molecule type" value="Genomic_DNA"/>
</dbReference>
<dbReference type="Gene3D" id="3.40.50.360">
    <property type="match status" value="1"/>
</dbReference>
<dbReference type="InterPro" id="IPR050104">
    <property type="entry name" value="FMN-dep_NADH:Q_OxRdtase_AzoR1"/>
</dbReference>
<protein>
    <submittedName>
        <fullName evidence="2">Putative ACP phosphodiesterase</fullName>
    </submittedName>
</protein>
<dbReference type="PANTHER" id="PTHR43741:SF4">
    <property type="entry name" value="FMN-DEPENDENT NADH:QUINONE OXIDOREDUCTASE"/>
    <property type="match status" value="1"/>
</dbReference>
<gene>
    <name evidence="2" type="primary">acpD</name>
    <name evidence="2" type="ORF">MYB_02025</name>
</gene>
<dbReference type="SUPFAM" id="SSF52218">
    <property type="entry name" value="Flavoproteins"/>
    <property type="match status" value="1"/>
</dbReference>
<accession>W5UT83</accession>
<organism evidence="2 3">
    <name type="scientific">Mesomycoplasma bovoculi M165/69</name>
    <dbReference type="NCBI Taxonomy" id="743966"/>
    <lineage>
        <taxon>Bacteria</taxon>
        <taxon>Bacillati</taxon>
        <taxon>Mycoplasmatota</taxon>
        <taxon>Mycoplasmoidales</taxon>
        <taxon>Metamycoplasmataceae</taxon>
        <taxon>Mesomycoplasma</taxon>
    </lineage>
</organism>
<dbReference type="AlphaFoldDB" id="W5UT83"/>
<dbReference type="OrthoDB" id="9805013at2"/>
<dbReference type="Proteomes" id="UP000019229">
    <property type="component" value="Chromosome"/>
</dbReference>
<dbReference type="PATRIC" id="fig|743966.3.peg.408"/>
<dbReference type="HOGENOM" id="CLU_088964_2_0_14"/>
<feature type="domain" description="Flavodoxin-like fold" evidence="1">
    <location>
        <begin position="1"/>
        <end position="184"/>
    </location>
</feature>
<name>W5UT83_9BACT</name>
<dbReference type="RefSeq" id="WP_022934644.1">
    <property type="nucleotide sequence ID" value="NZ_CP007154.1"/>
</dbReference>
<reference evidence="2 3" key="1">
    <citation type="journal article" date="2014" name="Genome Announc.">
        <title>Complete Genome Sequence of Mycoplasma bovoculi Strain M165/69T (ATCC 29104).</title>
        <authorList>
            <person name="Calcutt M.J."/>
            <person name="Foecking M.F."/>
        </authorList>
    </citation>
    <scope>NUCLEOTIDE SEQUENCE [LARGE SCALE GENOMIC DNA]</scope>
    <source>
        <strain evidence="2">M165/69</strain>
    </source>
</reference>
<dbReference type="STRING" id="743966.MYB_02025"/>
<evidence type="ECO:0000259" key="1">
    <source>
        <dbReference type="Pfam" id="PF02525"/>
    </source>
</evidence>
<dbReference type="Pfam" id="PF02525">
    <property type="entry name" value="Flavodoxin_2"/>
    <property type="match status" value="1"/>
</dbReference>
<dbReference type="KEGG" id="mbc:MYB_02025"/>
<dbReference type="InterPro" id="IPR003680">
    <property type="entry name" value="Flavodoxin_fold"/>
</dbReference>
<dbReference type="PANTHER" id="PTHR43741">
    <property type="entry name" value="FMN-DEPENDENT NADH-AZOREDUCTASE 1"/>
    <property type="match status" value="1"/>
</dbReference>
<keyword evidence="3" id="KW-1185">Reference proteome</keyword>
<proteinExistence type="predicted"/>
<dbReference type="eggNOG" id="COG1182">
    <property type="taxonomic scope" value="Bacteria"/>
</dbReference>
<sequence length="194" mass="22157">MKILYIKSELNNHSKPTILAERFIEFLLAKDSSLEVINLDLTSEKISNISLNTNNKATFWVDTESDRLINLLKSVDKIIISTPIINWGYTAEIKNFFDAVCLADKTFSYKYSKQGGSVGLVDNIKNVQIITTYHSSEEQLLPFNIEDSIAGTFKFIGAQNINENLVVYRGYEFHSKEELLKKFDSQIEKLANNF</sequence>
<dbReference type="InterPro" id="IPR029039">
    <property type="entry name" value="Flavoprotein-like_sf"/>
</dbReference>
<evidence type="ECO:0000313" key="2">
    <source>
        <dbReference type="EMBL" id="AHH45409.1"/>
    </source>
</evidence>
<dbReference type="NCBIfam" id="NF002370">
    <property type="entry name" value="PRK01355.1"/>
    <property type="match status" value="1"/>
</dbReference>